<dbReference type="Gene3D" id="1.20.120.530">
    <property type="entry name" value="GntR ligand-binding domain-like"/>
    <property type="match status" value="1"/>
</dbReference>
<dbReference type="PANTHER" id="PTHR43537:SF5">
    <property type="entry name" value="UXU OPERON TRANSCRIPTIONAL REGULATOR"/>
    <property type="match status" value="1"/>
</dbReference>
<dbReference type="InterPro" id="IPR008920">
    <property type="entry name" value="TF_FadR/GntR_C"/>
</dbReference>
<feature type="domain" description="HTH gntR-type" evidence="4">
    <location>
        <begin position="2"/>
        <end position="69"/>
    </location>
</feature>
<comment type="caution">
    <text evidence="5">The sequence shown here is derived from an EMBL/GenBank/DDBJ whole genome shotgun (WGS) entry which is preliminary data.</text>
</comment>
<dbReference type="EMBL" id="BPQH01000003">
    <property type="protein sequence ID" value="GJD48590.1"/>
    <property type="molecule type" value="Genomic_DNA"/>
</dbReference>
<keyword evidence="3" id="KW-0804">Transcription</keyword>
<dbReference type="SUPFAM" id="SSF46785">
    <property type="entry name" value="Winged helix' DNA-binding domain"/>
    <property type="match status" value="1"/>
</dbReference>
<name>A0ABQ4QUK5_9HYPH</name>
<proteinExistence type="predicted"/>
<dbReference type="SUPFAM" id="SSF48008">
    <property type="entry name" value="GntR ligand-binding domain-like"/>
    <property type="match status" value="1"/>
</dbReference>
<evidence type="ECO:0000256" key="1">
    <source>
        <dbReference type="ARBA" id="ARBA00023015"/>
    </source>
</evidence>
<dbReference type="RefSeq" id="WP_162501408.1">
    <property type="nucleotide sequence ID" value="NZ_BPQH01000003.1"/>
</dbReference>
<keyword evidence="1" id="KW-0805">Transcription regulation</keyword>
<keyword evidence="6" id="KW-1185">Reference proteome</keyword>
<dbReference type="InterPro" id="IPR011711">
    <property type="entry name" value="GntR_C"/>
</dbReference>
<dbReference type="CDD" id="cd07377">
    <property type="entry name" value="WHTH_GntR"/>
    <property type="match status" value="1"/>
</dbReference>
<dbReference type="PRINTS" id="PR00035">
    <property type="entry name" value="HTHGNTR"/>
</dbReference>
<dbReference type="Proteomes" id="UP001055167">
    <property type="component" value="Unassembled WGS sequence"/>
</dbReference>
<dbReference type="PROSITE" id="PS50949">
    <property type="entry name" value="HTH_GNTR"/>
    <property type="match status" value="1"/>
</dbReference>
<evidence type="ECO:0000313" key="6">
    <source>
        <dbReference type="Proteomes" id="UP001055167"/>
    </source>
</evidence>
<evidence type="ECO:0000259" key="4">
    <source>
        <dbReference type="PROSITE" id="PS50949"/>
    </source>
</evidence>
<reference evidence="5" key="2">
    <citation type="submission" date="2021-08" db="EMBL/GenBank/DDBJ databases">
        <authorList>
            <person name="Tani A."/>
            <person name="Ola A."/>
            <person name="Ogura Y."/>
            <person name="Katsura K."/>
            <person name="Hayashi T."/>
        </authorList>
    </citation>
    <scope>NUCLEOTIDE SEQUENCE</scope>
    <source>
        <strain evidence="5">KCTC 52305</strain>
    </source>
</reference>
<dbReference type="SMART" id="SM00895">
    <property type="entry name" value="FCD"/>
    <property type="match status" value="1"/>
</dbReference>
<dbReference type="InterPro" id="IPR000524">
    <property type="entry name" value="Tscrpt_reg_HTH_GntR"/>
</dbReference>
<reference evidence="5" key="1">
    <citation type="journal article" date="2021" name="Front. Microbiol.">
        <title>Comprehensive Comparative Genomics and Phenotyping of Methylobacterium Species.</title>
        <authorList>
            <person name="Alessa O."/>
            <person name="Ogura Y."/>
            <person name="Fujitani Y."/>
            <person name="Takami H."/>
            <person name="Hayashi T."/>
            <person name="Sahin N."/>
            <person name="Tani A."/>
        </authorList>
    </citation>
    <scope>NUCLEOTIDE SEQUENCE</scope>
    <source>
        <strain evidence="5">KCTC 52305</strain>
    </source>
</reference>
<evidence type="ECO:0000313" key="5">
    <source>
        <dbReference type="EMBL" id="GJD48590.1"/>
    </source>
</evidence>
<dbReference type="PANTHER" id="PTHR43537">
    <property type="entry name" value="TRANSCRIPTIONAL REGULATOR, GNTR FAMILY"/>
    <property type="match status" value="1"/>
</dbReference>
<dbReference type="Pfam" id="PF07729">
    <property type="entry name" value="FCD"/>
    <property type="match status" value="1"/>
</dbReference>
<dbReference type="InterPro" id="IPR036388">
    <property type="entry name" value="WH-like_DNA-bd_sf"/>
</dbReference>
<gene>
    <name evidence="5" type="primary">glaR_2</name>
    <name evidence="5" type="ORF">OPKNFCMD_1313</name>
</gene>
<protein>
    <submittedName>
        <fullName evidence="5">HTH-type transcriptional repressor GlaR</fullName>
    </submittedName>
</protein>
<dbReference type="Pfam" id="PF00392">
    <property type="entry name" value="GntR"/>
    <property type="match status" value="1"/>
</dbReference>
<accession>A0ABQ4QUK5</accession>
<organism evidence="5 6">
    <name type="scientific">Methylobacterium crusticola</name>
    <dbReference type="NCBI Taxonomy" id="1697972"/>
    <lineage>
        <taxon>Bacteria</taxon>
        <taxon>Pseudomonadati</taxon>
        <taxon>Pseudomonadota</taxon>
        <taxon>Alphaproteobacteria</taxon>
        <taxon>Hyphomicrobiales</taxon>
        <taxon>Methylobacteriaceae</taxon>
        <taxon>Methylobacterium</taxon>
    </lineage>
</organism>
<dbReference type="Gene3D" id="1.10.10.10">
    <property type="entry name" value="Winged helix-like DNA-binding domain superfamily/Winged helix DNA-binding domain"/>
    <property type="match status" value="1"/>
</dbReference>
<evidence type="ECO:0000256" key="2">
    <source>
        <dbReference type="ARBA" id="ARBA00023125"/>
    </source>
</evidence>
<keyword evidence="2" id="KW-0238">DNA-binding</keyword>
<dbReference type="SMART" id="SM00345">
    <property type="entry name" value="HTH_GNTR"/>
    <property type="match status" value="1"/>
</dbReference>
<sequence length="220" mass="23938">MTRASDRAYAAIKDLIQRGAIPPGDLIDETETARRLGISRTPVREALLRLQTESFVEIGRGKGIRVLPLSSAALREMYQVISGLEVTAVSLIVRRGPSSGELDGLRAALSAMDAAIAAGDVGAWGEADETFHRELMRLSGNRKLHEVGCQMRDFVLRAHRVALRLQTPEYRAASTRSHSGLIAVLLGGDAEAAAQRHQHQRLRGEEALIGVVDRFQIASL</sequence>
<evidence type="ECO:0000256" key="3">
    <source>
        <dbReference type="ARBA" id="ARBA00023163"/>
    </source>
</evidence>
<dbReference type="InterPro" id="IPR036390">
    <property type="entry name" value="WH_DNA-bd_sf"/>
</dbReference>